<dbReference type="PANTHER" id="PTHR11669:SF8">
    <property type="entry name" value="DNA POLYMERASE III SUBUNIT DELTA"/>
    <property type="match status" value="1"/>
</dbReference>
<evidence type="ECO:0000313" key="2">
    <source>
        <dbReference type="Proteomes" id="UP000557392"/>
    </source>
</evidence>
<dbReference type="GO" id="GO:0006261">
    <property type="term" value="P:DNA-templated DNA replication"/>
    <property type="evidence" value="ECO:0007669"/>
    <property type="project" value="TreeGrafter"/>
</dbReference>
<name>A0A7W6JR90_9SPHN</name>
<dbReference type="AlphaFoldDB" id="A0A7W6JR90"/>
<keyword evidence="2" id="KW-1185">Reference proteome</keyword>
<dbReference type="GO" id="GO:0003887">
    <property type="term" value="F:DNA-directed DNA polymerase activity"/>
    <property type="evidence" value="ECO:0007669"/>
    <property type="project" value="UniProtKB-EC"/>
</dbReference>
<proteinExistence type="predicted"/>
<dbReference type="EMBL" id="JACIEH010000001">
    <property type="protein sequence ID" value="MBB4098023.1"/>
    <property type="molecule type" value="Genomic_DNA"/>
</dbReference>
<dbReference type="InterPro" id="IPR027417">
    <property type="entry name" value="P-loop_NTPase"/>
</dbReference>
<sequence length="329" mass="34704">MGEGLVLIGNEPAHEALAAAMRNGNLHHAWLIAGPEGVGKGMFARQAALRMLSEAAGRDHLAPGWDVPAESQTVHLVEAGAHPDYRELVRLPKDPDKPDEALARSITIAQVRSLQALFATKPSFSPRRVIVIDAIDDLERGGANALLKNLEEPPAGTIFLLVSHAPGRLLPTIRSRCRLLRFEALSDGDVTEVLHAQLPDASGSEIAALVKAGEGSPGRALSFAGLDIATIEAEMAVLADTGDPSNMVRARLAKLLGTKAAQPRYEAFLERAPSFIAERARTMSGDGLRTALDAYAAARELAGAAVGLSLDASATVFEMSGILARLGRA</sequence>
<organism evidence="1 2">
    <name type="scientific">Sphingomonas kyeonggiensis</name>
    <dbReference type="NCBI Taxonomy" id="1268553"/>
    <lineage>
        <taxon>Bacteria</taxon>
        <taxon>Pseudomonadati</taxon>
        <taxon>Pseudomonadota</taxon>
        <taxon>Alphaproteobacteria</taxon>
        <taxon>Sphingomonadales</taxon>
        <taxon>Sphingomonadaceae</taxon>
        <taxon>Sphingomonas</taxon>
    </lineage>
</organism>
<dbReference type="InterPro" id="IPR050238">
    <property type="entry name" value="DNA_Rep/Repair_Clamp_Loader"/>
</dbReference>
<dbReference type="Gene3D" id="3.40.50.300">
    <property type="entry name" value="P-loop containing nucleotide triphosphate hydrolases"/>
    <property type="match status" value="1"/>
</dbReference>
<dbReference type="PANTHER" id="PTHR11669">
    <property type="entry name" value="REPLICATION FACTOR C / DNA POLYMERASE III GAMMA-TAU SUBUNIT"/>
    <property type="match status" value="1"/>
</dbReference>
<reference evidence="1 2" key="1">
    <citation type="submission" date="2020-08" db="EMBL/GenBank/DDBJ databases">
        <title>Genomic Encyclopedia of Type Strains, Phase IV (KMG-IV): sequencing the most valuable type-strain genomes for metagenomic binning, comparative biology and taxonomic classification.</title>
        <authorList>
            <person name="Goeker M."/>
        </authorList>
    </citation>
    <scope>NUCLEOTIDE SEQUENCE [LARGE SCALE GENOMIC DNA]</scope>
    <source>
        <strain evidence="1 2">DSM 101806</strain>
    </source>
</reference>
<comment type="caution">
    <text evidence="1">The sequence shown here is derived from an EMBL/GenBank/DDBJ whole genome shotgun (WGS) entry which is preliminary data.</text>
</comment>
<dbReference type="RefSeq" id="WP_183996136.1">
    <property type="nucleotide sequence ID" value="NZ_JACIEH010000001.1"/>
</dbReference>
<dbReference type="EC" id="2.7.7.7" evidence="1"/>
<keyword evidence="1" id="KW-0548">Nucleotidyltransferase</keyword>
<keyword evidence="1" id="KW-0808">Transferase</keyword>
<dbReference type="Pfam" id="PF13177">
    <property type="entry name" value="DNA_pol3_delta2"/>
    <property type="match status" value="1"/>
</dbReference>
<protein>
    <submittedName>
        <fullName evidence="1">DNA polymerase-3 subunit delta</fullName>
        <ecNumber evidence="1">2.7.7.7</ecNumber>
    </submittedName>
</protein>
<gene>
    <name evidence="1" type="ORF">GGR46_001556</name>
</gene>
<accession>A0A7W6JR90</accession>
<evidence type="ECO:0000313" key="1">
    <source>
        <dbReference type="EMBL" id="MBB4098023.1"/>
    </source>
</evidence>
<dbReference type="Proteomes" id="UP000557392">
    <property type="component" value="Unassembled WGS sequence"/>
</dbReference>
<dbReference type="SUPFAM" id="SSF52540">
    <property type="entry name" value="P-loop containing nucleoside triphosphate hydrolases"/>
    <property type="match status" value="1"/>
</dbReference>
<dbReference type="GO" id="GO:0009360">
    <property type="term" value="C:DNA polymerase III complex"/>
    <property type="evidence" value="ECO:0007669"/>
    <property type="project" value="TreeGrafter"/>
</dbReference>